<dbReference type="GeneID" id="87895091"/>
<organism evidence="2 3">
    <name type="scientific">Podospora bellae-mahoneyi</name>
    <dbReference type="NCBI Taxonomy" id="2093777"/>
    <lineage>
        <taxon>Eukaryota</taxon>
        <taxon>Fungi</taxon>
        <taxon>Dikarya</taxon>
        <taxon>Ascomycota</taxon>
        <taxon>Pezizomycotina</taxon>
        <taxon>Sordariomycetes</taxon>
        <taxon>Sordariomycetidae</taxon>
        <taxon>Sordariales</taxon>
        <taxon>Podosporaceae</taxon>
        <taxon>Podospora</taxon>
    </lineage>
</organism>
<protein>
    <submittedName>
        <fullName evidence="2">Uncharacterized protein</fullName>
    </submittedName>
</protein>
<name>A0ABR0FW77_9PEZI</name>
<keyword evidence="1" id="KW-0732">Signal</keyword>
<dbReference type="RefSeq" id="XP_062736191.1">
    <property type="nucleotide sequence ID" value="XM_062875609.1"/>
</dbReference>
<evidence type="ECO:0000313" key="3">
    <source>
        <dbReference type="Proteomes" id="UP001322138"/>
    </source>
</evidence>
<comment type="caution">
    <text evidence="2">The sequence shown here is derived from an EMBL/GenBank/DDBJ whole genome shotgun (WGS) entry which is preliminary data.</text>
</comment>
<evidence type="ECO:0000256" key="1">
    <source>
        <dbReference type="SAM" id="SignalP"/>
    </source>
</evidence>
<sequence length="180" mass="19733">MLFAILLLLPILGCAAERLFFHRSGDCWDGADTISCRDIPASVCCQASDPWCGVVHCEGCPNGSTVAGYFQNSCQTKANGRCEITHPFSQEGLLGCCVDLGPYDTCAGQWYPSSSMDVATTSERKCVQPNVMTYVDHDHGVKREIHIPQGELQRATQLLLARDFGGLRAFENWAHQSSDE</sequence>
<dbReference type="Proteomes" id="UP001322138">
    <property type="component" value="Unassembled WGS sequence"/>
</dbReference>
<feature type="signal peptide" evidence="1">
    <location>
        <begin position="1"/>
        <end position="16"/>
    </location>
</feature>
<reference evidence="2 3" key="1">
    <citation type="journal article" date="2023" name="bioRxiv">
        <title>High-quality genome assemblies of four members of thePodospora anserinaspecies complex.</title>
        <authorList>
            <person name="Ament-Velasquez S.L."/>
            <person name="Vogan A.A."/>
            <person name="Wallerman O."/>
            <person name="Hartmann F."/>
            <person name="Gautier V."/>
            <person name="Silar P."/>
            <person name="Giraud T."/>
            <person name="Johannesson H."/>
        </authorList>
    </citation>
    <scope>NUCLEOTIDE SEQUENCE [LARGE SCALE GENOMIC DNA]</scope>
    <source>
        <strain evidence="2 3">CBS 112042</strain>
    </source>
</reference>
<accession>A0ABR0FW77</accession>
<feature type="chain" id="PRO_5047053547" evidence="1">
    <location>
        <begin position="17"/>
        <end position="180"/>
    </location>
</feature>
<keyword evidence="3" id="KW-1185">Reference proteome</keyword>
<dbReference type="EMBL" id="JAFFGZ010000002">
    <property type="protein sequence ID" value="KAK4647215.1"/>
    <property type="molecule type" value="Genomic_DNA"/>
</dbReference>
<evidence type="ECO:0000313" key="2">
    <source>
        <dbReference type="EMBL" id="KAK4647215.1"/>
    </source>
</evidence>
<proteinExistence type="predicted"/>
<gene>
    <name evidence="2" type="ORF">QC761_123450</name>
</gene>